<organism evidence="1 2">
    <name type="scientific">Pararhodobacter zhoushanensis</name>
    <dbReference type="NCBI Taxonomy" id="2479545"/>
    <lineage>
        <taxon>Bacteria</taxon>
        <taxon>Pseudomonadati</taxon>
        <taxon>Pseudomonadota</taxon>
        <taxon>Alphaproteobacteria</taxon>
        <taxon>Rhodobacterales</taxon>
        <taxon>Paracoccaceae</taxon>
        <taxon>Pararhodobacter</taxon>
    </lineage>
</organism>
<evidence type="ECO:0000313" key="2">
    <source>
        <dbReference type="Proteomes" id="UP001208938"/>
    </source>
</evidence>
<gene>
    <name evidence="1" type="ORF">OKW52_01040</name>
</gene>
<comment type="caution">
    <text evidence="1">The sequence shown here is derived from an EMBL/GenBank/DDBJ whole genome shotgun (WGS) entry which is preliminary data.</text>
</comment>
<sequence length="165" mass="17560">MSYSDRRKVLAGLGALALTGACGFRPVYGDGGAGRVLRNAVRADDPVSRRDYQFLHALEETLGRPTAPRFALAYTIAVRAVGRGSVDDFGTTRVQLFGTVDFTLTDITSGTILAQDQVLATAVYSTTGTQLATTTAAEDADLRLMRMLADSLATRLYTEPGLPPA</sequence>
<dbReference type="RefSeq" id="WP_264504058.1">
    <property type="nucleotide sequence ID" value="NZ_JAPDFL010000001.1"/>
</dbReference>
<dbReference type="PROSITE" id="PS51257">
    <property type="entry name" value="PROKAR_LIPOPROTEIN"/>
    <property type="match status" value="1"/>
</dbReference>
<evidence type="ECO:0000313" key="1">
    <source>
        <dbReference type="EMBL" id="MCW1930890.1"/>
    </source>
</evidence>
<name>A0ABT3GTN3_9RHOB</name>
<keyword evidence="2" id="KW-1185">Reference proteome</keyword>
<accession>A0ABT3GTN3</accession>
<proteinExistence type="predicted"/>
<protein>
    <recommendedName>
        <fullName evidence="3">LPS-assembly lipoprotein</fullName>
    </recommendedName>
</protein>
<dbReference type="Proteomes" id="UP001208938">
    <property type="component" value="Unassembled WGS sequence"/>
</dbReference>
<evidence type="ECO:0008006" key="3">
    <source>
        <dbReference type="Google" id="ProtNLM"/>
    </source>
</evidence>
<reference evidence="1 2" key="1">
    <citation type="submission" date="2022-10" db="EMBL/GenBank/DDBJ databases">
        <title>Pararhodobacter sp. nov., isolated from marine algae.</title>
        <authorList>
            <person name="Choi B.J."/>
            <person name="Kim J.M."/>
            <person name="Lee J.K."/>
            <person name="Choi D.G."/>
            <person name="Jeon C.O."/>
        </authorList>
    </citation>
    <scope>NUCLEOTIDE SEQUENCE [LARGE SCALE GENOMIC DNA]</scope>
    <source>
        <strain evidence="1 2">ZQ420</strain>
    </source>
</reference>
<dbReference type="EMBL" id="JAPDFL010000001">
    <property type="protein sequence ID" value="MCW1930890.1"/>
    <property type="molecule type" value="Genomic_DNA"/>
</dbReference>
<dbReference type="Gene3D" id="3.30.160.150">
    <property type="entry name" value="Lipoprotein like domain"/>
    <property type="match status" value="1"/>
</dbReference>